<evidence type="ECO:0000313" key="1">
    <source>
        <dbReference type="EMBL" id="QHB38720.1"/>
    </source>
</evidence>
<gene>
    <name evidence="1" type="ORF">hattifnatt91_gp035</name>
</gene>
<sequence>MVRTTSLQHYKDLKAKGINVQLVTKKDIN</sequence>
<reference evidence="1 2" key="1">
    <citation type="journal article" date="2020" name="Viruses">
        <title>Diversity and Host Interactions Among Virulent and Temperate Baltic Sea Flavobacterium Phages.</title>
        <authorList>
            <person name="Nilsson E."/>
            <person name="Bayfield O.W."/>
            <person name="Lundin D."/>
            <person name="Antson A.A."/>
            <person name="Holmfeldt K."/>
        </authorList>
    </citation>
    <scope>NUCLEOTIDE SEQUENCE [LARGE SCALE GENOMIC DNA]</scope>
</reference>
<name>A0A6B9LA39_9CAUD</name>
<proteinExistence type="predicted"/>
<dbReference type="Proteomes" id="UP000464036">
    <property type="component" value="Segment"/>
</dbReference>
<evidence type="ECO:0000313" key="2">
    <source>
        <dbReference type="Proteomes" id="UP000464036"/>
    </source>
</evidence>
<organism evidence="1 2">
    <name type="scientific">Flavobacterium phage vB_FspS_hattifnatt9-1</name>
    <dbReference type="NCBI Taxonomy" id="2686246"/>
    <lineage>
        <taxon>Viruses</taxon>
        <taxon>Duplodnaviria</taxon>
        <taxon>Heunggongvirae</taxon>
        <taxon>Uroviricota</taxon>
        <taxon>Caudoviricetes</taxon>
        <taxon>Hattifnattvirus</taxon>
        <taxon>Hattifnattvirus hattifnatt</taxon>
    </lineage>
</organism>
<protein>
    <submittedName>
        <fullName evidence="1">Uncharacterized protein</fullName>
    </submittedName>
</protein>
<keyword evidence="2" id="KW-1185">Reference proteome</keyword>
<accession>A0A6B9LA39</accession>
<dbReference type="EMBL" id="MN812207">
    <property type="protein sequence ID" value="QHB38720.1"/>
    <property type="molecule type" value="Genomic_DNA"/>
</dbReference>